<accession>A0A329VAI1</accession>
<proteinExistence type="predicted"/>
<organism evidence="1 2">
    <name type="scientific">Photorhabdus laumondii subsp. clarkei</name>
    <dbReference type="NCBI Taxonomy" id="2029685"/>
    <lineage>
        <taxon>Bacteria</taxon>
        <taxon>Pseudomonadati</taxon>
        <taxon>Pseudomonadota</taxon>
        <taxon>Gammaproteobacteria</taxon>
        <taxon>Enterobacterales</taxon>
        <taxon>Morganellaceae</taxon>
        <taxon>Photorhabdus</taxon>
    </lineage>
</organism>
<dbReference type="Proteomes" id="UP000250870">
    <property type="component" value="Unassembled WGS sequence"/>
</dbReference>
<dbReference type="EMBL" id="NSCI01000064">
    <property type="protein sequence ID" value="RAW82234.1"/>
    <property type="molecule type" value="Genomic_DNA"/>
</dbReference>
<comment type="caution">
    <text evidence="1">The sequence shown here is derived from an EMBL/GenBank/DDBJ whole genome shotgun (WGS) entry which is preliminary data.</text>
</comment>
<name>A0A329VAI1_9GAMM</name>
<dbReference type="RefSeq" id="WP_113027199.1">
    <property type="nucleotide sequence ID" value="NZ_CAWNWQ010000064.1"/>
</dbReference>
<sequence length="225" mass="26149">MKTKWFNASFPKSYDEIYTSIIANPFNEEKGWGVSINQYDDDALSAKYIERIEVKEIITDPYGNETSFEYFKFVQFDFYLRRETKNNYLLVIESAPRSIKGFISNMIKATASDFNVSNLTINVEDFIKFIKVRFRSVQVQKAKLKGLTFSKYTSGDLEIESSVDALEEINLVFENPKFKIEKAKLLINNGTRTEVIEVNANGAIIFTEEIFRDMFKVIESINMYK</sequence>
<dbReference type="AlphaFoldDB" id="A0A329VAI1"/>
<gene>
    <name evidence="1" type="ORF">CKY01_22245</name>
</gene>
<reference evidence="1 2" key="1">
    <citation type="journal article" date="2018" name="Int. J. Syst. Evol. Microbiol.">
        <title>Whole-genome-based revisit of Photorhabdus phylogeny: proposal for the elevation of most Photorhabdus subspecies to the species level and description of one novel species Photorhabdus bodei sp. nov., and one novel subspecies Photorhabdus laumondii subsp. clarkei subsp. nov.</title>
        <authorList>
            <person name="Machado R.A.R."/>
            <person name="Wuthrich D."/>
            <person name="Kuhnert P."/>
            <person name="Arce C.C.M."/>
            <person name="Thonen L."/>
            <person name="Ruiz C."/>
            <person name="Zhang X."/>
            <person name="Robert C.A.M."/>
            <person name="Karimi J."/>
            <person name="Kamali S."/>
            <person name="Ma J."/>
            <person name="Bruggmann R."/>
            <person name="Erb M."/>
        </authorList>
    </citation>
    <scope>NUCLEOTIDE SEQUENCE [LARGE SCALE GENOMIC DNA]</scope>
    <source>
        <strain evidence="1 2">BOJ-47</strain>
    </source>
</reference>
<protein>
    <submittedName>
        <fullName evidence="1">Uncharacterized protein</fullName>
    </submittedName>
</protein>
<evidence type="ECO:0000313" key="1">
    <source>
        <dbReference type="EMBL" id="RAW82234.1"/>
    </source>
</evidence>
<evidence type="ECO:0000313" key="2">
    <source>
        <dbReference type="Proteomes" id="UP000250870"/>
    </source>
</evidence>